<evidence type="ECO:0000259" key="11">
    <source>
        <dbReference type="Pfam" id="PF05093"/>
    </source>
</evidence>
<feature type="binding site" evidence="10">
    <location>
        <position position="210"/>
    </location>
    <ligand>
        <name>[2Fe-2S] cluster</name>
        <dbReference type="ChEBI" id="CHEBI:190135"/>
    </ligand>
</feature>
<dbReference type="GO" id="GO:0046872">
    <property type="term" value="F:metal ion binding"/>
    <property type="evidence" value="ECO:0007669"/>
    <property type="project" value="UniProtKB-KW"/>
</dbReference>
<keyword evidence="6 10" id="KW-0479">Metal-binding</keyword>
<dbReference type="PANTHER" id="PTHR13273:SF14">
    <property type="entry name" value="ANAMORSIN"/>
    <property type="match status" value="1"/>
</dbReference>
<evidence type="ECO:0000256" key="2">
    <source>
        <dbReference type="ARBA" id="ARBA00008169"/>
    </source>
</evidence>
<feature type="binding site" evidence="10">
    <location>
        <position position="222"/>
    </location>
    <ligand>
        <name>[2Fe-2S] cluster</name>
        <dbReference type="ChEBI" id="CHEBI:190135"/>
    </ligand>
</feature>
<feature type="region of interest" description="Fe-S binding site B" evidence="10">
    <location>
        <begin position="244"/>
        <end position="258"/>
    </location>
</feature>
<feature type="short sequence motif" description="Cx2C motif 1" evidence="10">
    <location>
        <begin position="244"/>
        <end position="247"/>
    </location>
</feature>
<keyword evidence="8 10" id="KW-0411">Iron-sulfur</keyword>
<evidence type="ECO:0000256" key="7">
    <source>
        <dbReference type="ARBA" id="ARBA00023004"/>
    </source>
</evidence>
<reference evidence="14" key="1">
    <citation type="submission" date="2025-08" db="UniProtKB">
        <authorList>
            <consortium name="RefSeq"/>
        </authorList>
    </citation>
    <scope>IDENTIFICATION</scope>
</reference>
<feature type="short sequence motif" description="Cx2C motif 2" evidence="10">
    <location>
        <begin position="255"/>
        <end position="258"/>
    </location>
</feature>
<dbReference type="GO" id="GO:0051537">
    <property type="term" value="F:2 iron, 2 sulfur cluster binding"/>
    <property type="evidence" value="ECO:0007669"/>
    <property type="project" value="UniProtKB-UniRule"/>
</dbReference>
<evidence type="ECO:0000256" key="3">
    <source>
        <dbReference type="ARBA" id="ARBA00022485"/>
    </source>
</evidence>
<dbReference type="Gene3D" id="3.40.50.150">
    <property type="entry name" value="Vaccinia Virus protein VP39"/>
    <property type="match status" value="1"/>
</dbReference>
<comment type="cofactor">
    <cofactor evidence="10">
        <name>[2Fe-2S] cluster</name>
        <dbReference type="ChEBI" id="CHEBI:190135"/>
    </cofactor>
</comment>
<comment type="cofactor">
    <cofactor evidence="1 10">
        <name>[4Fe-4S] cluster</name>
        <dbReference type="ChEBI" id="CHEBI:49883"/>
    </cofactor>
</comment>
<keyword evidence="13" id="KW-1185">Reference proteome</keyword>
<dbReference type="SUPFAM" id="SSF53335">
    <property type="entry name" value="S-adenosyl-L-methionine-dependent methyltransferases"/>
    <property type="match status" value="1"/>
</dbReference>
<dbReference type="GO" id="GO:0051539">
    <property type="term" value="F:4 iron, 4 sulfur cluster binding"/>
    <property type="evidence" value="ECO:0007669"/>
    <property type="project" value="UniProtKB-KW"/>
</dbReference>
<comment type="similarity">
    <text evidence="2 10">Belongs to the anamorsin family.</text>
</comment>
<dbReference type="InterPro" id="IPR029063">
    <property type="entry name" value="SAM-dependent_MTases_sf"/>
</dbReference>
<organism evidence="13 14">
    <name type="scientific">Pogonomyrmex barbatus</name>
    <name type="common">red harvester ant</name>
    <dbReference type="NCBI Taxonomy" id="144034"/>
    <lineage>
        <taxon>Eukaryota</taxon>
        <taxon>Metazoa</taxon>
        <taxon>Ecdysozoa</taxon>
        <taxon>Arthropoda</taxon>
        <taxon>Hexapoda</taxon>
        <taxon>Insecta</taxon>
        <taxon>Pterygota</taxon>
        <taxon>Neoptera</taxon>
        <taxon>Endopterygota</taxon>
        <taxon>Hymenoptera</taxon>
        <taxon>Apocrita</taxon>
        <taxon>Aculeata</taxon>
        <taxon>Formicoidea</taxon>
        <taxon>Formicidae</taxon>
        <taxon>Myrmicinae</taxon>
        <taxon>Pogonomyrmex</taxon>
    </lineage>
</organism>
<comment type="domain">
    <text evidence="10">The twin Cx2C motifs are involved in the recognition by the mitochondrial MIA40-ERV1 disulfide relay system. The formation of 2 disulfide bonds in the Cx2C motifs through dithiol/disulfide exchange reactions effectively traps the protein in the mitochondrial intermembrane space.</text>
</comment>
<feature type="binding site" evidence="10">
    <location>
        <position position="219"/>
    </location>
    <ligand>
        <name>[2Fe-2S] cluster</name>
        <dbReference type="ChEBI" id="CHEBI:190135"/>
    </ligand>
</feature>
<comment type="subunit">
    <text evidence="10">Monomer.</text>
</comment>
<dbReference type="AlphaFoldDB" id="A0A6I9W9Z5"/>
<comment type="caution">
    <text evidence="10">Lacks conserved residue(s) required for the propagation of feature annotation.</text>
</comment>
<dbReference type="GO" id="GO:0016226">
    <property type="term" value="P:iron-sulfur cluster assembly"/>
    <property type="evidence" value="ECO:0007669"/>
    <property type="project" value="UniProtKB-UniRule"/>
</dbReference>
<keyword evidence="5 10" id="KW-0001">2Fe-2S</keyword>
<accession>A0A6I9W9Z5</accession>
<dbReference type="PANTHER" id="PTHR13273">
    <property type="entry name" value="ANAMORSIN"/>
    <property type="match status" value="1"/>
</dbReference>
<evidence type="ECO:0000256" key="10">
    <source>
        <dbReference type="HAMAP-Rule" id="MF_03115"/>
    </source>
</evidence>
<comment type="function">
    <text evidence="10">Component of the cytosolic iron-sulfur (Fe-S) protein assembly (CIA) machinery. Required for the maturation of extramitochondrial Fe-S proteins. Part of an electron transfer chain functioning in an early step of cytosolic Fe-S biogenesis, facilitating the de novo assembly of a [4Fe-4S] cluster on the cytosolic Fe-S scaffold complex. Electrons are transferred from NADPH via a FAD- and FMN-containing diflavin oxidoreductase. Together with the diflavin oxidoreductase, also required for the assembly of the diferric tyrosyl radical cofactor of ribonucleotide reductase (RNR), probably by providing electrons for reduction during radical cofactor maturation in the catalytic small subunit.</text>
</comment>
<dbReference type="Pfam" id="PF20922">
    <property type="entry name" value="Anamorsin_N"/>
    <property type="match status" value="1"/>
</dbReference>
<keyword evidence="3 10" id="KW-0004">4Fe-4S</keyword>
<dbReference type="KEGG" id="pbar:105426207"/>
<keyword evidence="4 10" id="KW-0963">Cytoplasm</keyword>
<comment type="domain">
    <text evidence="10">The C-terminal domain binds 2 Fe-S clusters but is otherwise mostly in an intrinsically disordered conformation.</text>
</comment>
<evidence type="ECO:0000313" key="13">
    <source>
        <dbReference type="Proteomes" id="UP000504615"/>
    </source>
</evidence>
<evidence type="ECO:0000256" key="4">
    <source>
        <dbReference type="ARBA" id="ARBA00022490"/>
    </source>
</evidence>
<evidence type="ECO:0000256" key="5">
    <source>
        <dbReference type="ARBA" id="ARBA00022714"/>
    </source>
</evidence>
<keyword evidence="7 10" id="KW-0408">Iron</keyword>
<dbReference type="HAMAP" id="MF_03115">
    <property type="entry name" value="Anamorsin"/>
    <property type="match status" value="1"/>
</dbReference>
<dbReference type="InterPro" id="IPR049011">
    <property type="entry name" value="Anamorsin_N_metazoan"/>
</dbReference>
<keyword evidence="9 10" id="KW-0496">Mitochondrion</keyword>
<dbReference type="GO" id="GO:0005758">
    <property type="term" value="C:mitochondrial intermembrane space"/>
    <property type="evidence" value="ECO:0007669"/>
    <property type="project" value="UniProtKB-SubCell"/>
</dbReference>
<evidence type="ECO:0000313" key="14">
    <source>
        <dbReference type="RefSeq" id="XP_011635631.1"/>
    </source>
</evidence>
<proteinExistence type="inferred from homology"/>
<protein>
    <recommendedName>
        <fullName evidence="10">Anamorsin homolog</fullName>
    </recommendedName>
    <alternativeName>
        <fullName evidence="10">Fe-S cluster assembly protein DRE2 homolog</fullName>
    </alternativeName>
</protein>
<dbReference type="GO" id="GO:0009055">
    <property type="term" value="F:electron transfer activity"/>
    <property type="evidence" value="ECO:0007669"/>
    <property type="project" value="UniProtKB-UniRule"/>
</dbReference>
<evidence type="ECO:0000259" key="12">
    <source>
        <dbReference type="Pfam" id="PF20922"/>
    </source>
</evidence>
<dbReference type="Pfam" id="PF05093">
    <property type="entry name" value="CIAPIN1"/>
    <property type="match status" value="1"/>
</dbReference>
<feature type="domain" description="Anamorsin N-terminal" evidence="12">
    <location>
        <begin position="8"/>
        <end position="164"/>
    </location>
</feature>
<feature type="binding site" evidence="10">
    <location>
        <position position="247"/>
    </location>
    <ligand>
        <name>[4Fe-4S] cluster</name>
        <dbReference type="ChEBI" id="CHEBI:49883"/>
    </ligand>
</feature>
<evidence type="ECO:0000256" key="8">
    <source>
        <dbReference type="ARBA" id="ARBA00023014"/>
    </source>
</evidence>
<comment type="domain">
    <text evidence="10">The N-terminal domain has structural similarity with S-adenosyl-L-methionine-dependent methyltransferases, but does not bind S-adenosyl-L-methionine. It is required for correct assembly of the 2 Fe-S clusters.</text>
</comment>
<dbReference type="Proteomes" id="UP000504615">
    <property type="component" value="Unplaced"/>
</dbReference>
<feature type="domain" description="Anamorsin C-terminal" evidence="11">
    <location>
        <begin position="239"/>
        <end position="273"/>
    </location>
</feature>
<sequence length="283" mass="31223">MTSLVDEGNEVLVMSGNDISSDDTAEFIAMIKQRIRDPDKLHIASLSNVKNESHGASTFDVVIVIFKQPYTNKDFLTEALRILKPNGLLVIYEPLSVDKKLETVLTYSERISRLKLSGFKVKDTERKNLDEDLESKNLLLKVYSNVEEVCKVLANKPSFEVGSSAPLSFAKKQPNIWKLDDSVEEDLIDEDELLDESDLIKPDASSLRVCATTGKRKACKDCSCGLAEELSDKAAPEGTVKSSCGNCYLGDAFRCASCPYLGMPAFKPGEKVLLPENQLTVDS</sequence>
<dbReference type="OrthoDB" id="311633at2759"/>
<dbReference type="RefSeq" id="XP_011635631.1">
    <property type="nucleotide sequence ID" value="XM_011637329.2"/>
</dbReference>
<gene>
    <name evidence="14" type="primary">LOC105426207</name>
</gene>
<evidence type="ECO:0000256" key="9">
    <source>
        <dbReference type="ARBA" id="ARBA00023128"/>
    </source>
</evidence>
<feature type="binding site" evidence="10">
    <location>
        <position position="244"/>
    </location>
    <ligand>
        <name>[4Fe-4S] cluster</name>
        <dbReference type="ChEBI" id="CHEBI:49883"/>
    </ligand>
</feature>
<evidence type="ECO:0000256" key="6">
    <source>
        <dbReference type="ARBA" id="ARBA00022723"/>
    </source>
</evidence>
<dbReference type="InterPro" id="IPR007785">
    <property type="entry name" value="Anamorsin"/>
</dbReference>
<name>A0A6I9W9Z5_9HYME</name>
<dbReference type="GeneID" id="105426207"/>
<dbReference type="CTD" id="57019"/>
<comment type="subcellular location">
    <subcellularLocation>
        <location evidence="10">Cytoplasm</location>
    </subcellularLocation>
    <subcellularLocation>
        <location evidence="10">Mitochondrion intermembrane space</location>
    </subcellularLocation>
</comment>
<feature type="binding site" evidence="10">
    <location>
        <position position="258"/>
    </location>
    <ligand>
        <name>[4Fe-4S] cluster</name>
        <dbReference type="ChEBI" id="CHEBI:49883"/>
    </ligand>
</feature>
<dbReference type="InterPro" id="IPR046408">
    <property type="entry name" value="CIAPIN1"/>
</dbReference>
<evidence type="ECO:0000256" key="1">
    <source>
        <dbReference type="ARBA" id="ARBA00001966"/>
    </source>
</evidence>
<feature type="binding site" evidence="10">
    <location>
        <position position="255"/>
    </location>
    <ligand>
        <name>[4Fe-4S] cluster</name>
        <dbReference type="ChEBI" id="CHEBI:49883"/>
    </ligand>
</feature>
<feature type="binding site" evidence="10">
    <location>
        <position position="224"/>
    </location>
    <ligand>
        <name>[2Fe-2S] cluster</name>
        <dbReference type="ChEBI" id="CHEBI:190135"/>
    </ligand>
</feature>